<reference evidence="2" key="1">
    <citation type="submission" date="2020-03" db="EMBL/GenBank/DDBJ databases">
        <authorList>
            <person name="Weist P."/>
        </authorList>
    </citation>
    <scope>NUCLEOTIDE SEQUENCE</scope>
</reference>
<dbReference type="EMBL" id="CADEAL010000890">
    <property type="protein sequence ID" value="CAB1426484.1"/>
    <property type="molecule type" value="Genomic_DNA"/>
</dbReference>
<organism evidence="2 3">
    <name type="scientific">Pleuronectes platessa</name>
    <name type="common">European plaice</name>
    <dbReference type="NCBI Taxonomy" id="8262"/>
    <lineage>
        <taxon>Eukaryota</taxon>
        <taxon>Metazoa</taxon>
        <taxon>Chordata</taxon>
        <taxon>Craniata</taxon>
        <taxon>Vertebrata</taxon>
        <taxon>Euteleostomi</taxon>
        <taxon>Actinopterygii</taxon>
        <taxon>Neopterygii</taxon>
        <taxon>Teleostei</taxon>
        <taxon>Neoteleostei</taxon>
        <taxon>Acanthomorphata</taxon>
        <taxon>Carangaria</taxon>
        <taxon>Pleuronectiformes</taxon>
        <taxon>Pleuronectoidei</taxon>
        <taxon>Pleuronectidae</taxon>
        <taxon>Pleuronectes</taxon>
    </lineage>
</organism>
<evidence type="ECO:0000256" key="1">
    <source>
        <dbReference type="SAM" id="MobiDB-lite"/>
    </source>
</evidence>
<feature type="compositionally biased region" description="Polar residues" evidence="1">
    <location>
        <begin position="42"/>
        <end position="51"/>
    </location>
</feature>
<feature type="region of interest" description="Disordered" evidence="1">
    <location>
        <begin position="1"/>
        <end position="51"/>
    </location>
</feature>
<dbReference type="AlphaFoldDB" id="A0A9N7YJH8"/>
<proteinExistence type="predicted"/>
<name>A0A9N7YJH8_PLEPL</name>
<keyword evidence="3" id="KW-1185">Reference proteome</keyword>
<evidence type="ECO:0000313" key="2">
    <source>
        <dbReference type="EMBL" id="CAB1426484.1"/>
    </source>
</evidence>
<sequence length="73" mass="7841">MAQKATLGPPQSFLGLYPIHNHTGTDEKRFLPAGEQRPGPVASTSSRDPQETLTITAVPAVSQSSQLSLLRQK</sequence>
<comment type="caution">
    <text evidence="2">The sequence shown here is derived from an EMBL/GenBank/DDBJ whole genome shotgun (WGS) entry which is preliminary data.</text>
</comment>
<accession>A0A9N7YJH8</accession>
<dbReference type="Proteomes" id="UP001153269">
    <property type="component" value="Unassembled WGS sequence"/>
</dbReference>
<evidence type="ECO:0000313" key="3">
    <source>
        <dbReference type="Proteomes" id="UP001153269"/>
    </source>
</evidence>
<protein>
    <submittedName>
        <fullName evidence="2">Uncharacterized protein</fullName>
    </submittedName>
</protein>
<gene>
    <name evidence="2" type="ORF">PLEPLA_LOCUS14420</name>
</gene>